<organism evidence="1">
    <name type="scientific">mine drainage metagenome</name>
    <dbReference type="NCBI Taxonomy" id="410659"/>
    <lineage>
        <taxon>unclassified sequences</taxon>
        <taxon>metagenomes</taxon>
        <taxon>ecological metagenomes</taxon>
    </lineage>
</organism>
<protein>
    <submittedName>
        <fullName evidence="1">Uncharacterized protein</fullName>
    </submittedName>
</protein>
<reference evidence="1" key="1">
    <citation type="submission" date="2018-10" db="EMBL/GenBank/DDBJ databases">
        <authorList>
            <person name="Plewniak F."/>
        </authorList>
    </citation>
    <scope>NUCLEOTIDE SEQUENCE</scope>
</reference>
<sequence length="64" mass="7302">MKPDYIVKEKYGTLFCARISLEQVSRAWCGADSLRRASGLSFLSQAARVRLGRIRARRQPIHIP</sequence>
<gene>
    <name evidence="1" type="ORF">CARN8_1300002</name>
</gene>
<dbReference type="EMBL" id="UOYP01000036">
    <property type="protein sequence ID" value="VAY86731.1"/>
    <property type="molecule type" value="Genomic_DNA"/>
</dbReference>
<accession>A0A3P3ZLK8</accession>
<evidence type="ECO:0000313" key="1">
    <source>
        <dbReference type="EMBL" id="VAY86731.1"/>
    </source>
</evidence>
<proteinExistence type="predicted"/>
<dbReference type="AlphaFoldDB" id="A0A3P3ZLK8"/>
<name>A0A3P3ZLK8_9ZZZZ</name>